<evidence type="ECO:0000313" key="1">
    <source>
        <dbReference type="EMBL" id="PWA11904.1"/>
    </source>
</evidence>
<comment type="caution">
    <text evidence="1">The sequence shown here is derived from an EMBL/GenBank/DDBJ whole genome shotgun (WGS) entry which is preliminary data.</text>
</comment>
<evidence type="ECO:0000313" key="2">
    <source>
        <dbReference type="Proteomes" id="UP000245998"/>
    </source>
</evidence>
<sequence length="71" mass="7858">MIPEVRGRKPDLKKSMKESISTLQVQKSEAGSQIKVKSVEAPISFPMGKPTADFFHKFNCLSIAYLGTNCL</sequence>
<reference evidence="1 2" key="1">
    <citation type="submission" date="2018-04" db="EMBL/GenBank/DDBJ databases">
        <title>Camelliibacillus theae gen. nov., sp. nov., isolated from Pu'er tea.</title>
        <authorList>
            <person name="Niu L."/>
        </authorList>
    </citation>
    <scope>NUCLEOTIDE SEQUENCE [LARGE SCALE GENOMIC DNA]</scope>
    <source>
        <strain evidence="1 2">T8</strain>
    </source>
</reference>
<gene>
    <name evidence="1" type="ORF">DCC39_08950</name>
</gene>
<protein>
    <submittedName>
        <fullName evidence="1">Uncharacterized protein</fullName>
    </submittedName>
</protein>
<name>A0A2U1K3Z5_9BACI</name>
<dbReference type="Proteomes" id="UP000245998">
    <property type="component" value="Unassembled WGS sequence"/>
</dbReference>
<proteinExistence type="predicted"/>
<organism evidence="1 2">
    <name type="scientific">Pueribacillus theae</name>
    <dbReference type="NCBI Taxonomy" id="2171751"/>
    <lineage>
        <taxon>Bacteria</taxon>
        <taxon>Bacillati</taxon>
        <taxon>Bacillota</taxon>
        <taxon>Bacilli</taxon>
        <taxon>Bacillales</taxon>
        <taxon>Bacillaceae</taxon>
        <taxon>Pueribacillus</taxon>
    </lineage>
</organism>
<keyword evidence="2" id="KW-1185">Reference proteome</keyword>
<dbReference type="AlphaFoldDB" id="A0A2U1K3Z5"/>
<dbReference type="EMBL" id="QCZG01000015">
    <property type="protein sequence ID" value="PWA11904.1"/>
    <property type="molecule type" value="Genomic_DNA"/>
</dbReference>
<accession>A0A2U1K3Z5</accession>